<reference evidence="2" key="1">
    <citation type="submission" date="2012-06" db="EMBL/GenBank/DDBJ databases">
        <title>The complete genome of Belliella baltica DSM 15883.</title>
        <authorList>
            <person name="Lucas S."/>
            <person name="Copeland A."/>
            <person name="Lapidus A."/>
            <person name="Goodwin L."/>
            <person name="Pitluck S."/>
            <person name="Peters L."/>
            <person name="Mikhailova N."/>
            <person name="Davenport K."/>
            <person name="Kyrpides N."/>
            <person name="Mavromatis K."/>
            <person name="Pagani I."/>
            <person name="Ivanova N."/>
            <person name="Ovchinnikova G."/>
            <person name="Zeytun A."/>
            <person name="Detter J.C."/>
            <person name="Han C."/>
            <person name="Land M."/>
            <person name="Hauser L."/>
            <person name="Markowitz V."/>
            <person name="Cheng J.-F."/>
            <person name="Hugenholtz P."/>
            <person name="Woyke T."/>
            <person name="Wu D."/>
            <person name="Tindall B."/>
            <person name="Pomrenke H."/>
            <person name="Brambilla E."/>
            <person name="Klenk H.-P."/>
            <person name="Eisen J.A."/>
        </authorList>
    </citation>
    <scope>NUCLEOTIDE SEQUENCE [LARGE SCALE GENOMIC DNA]</scope>
    <source>
        <strain evidence="2">DSM 15883 / CIP 108006 / LMG 21964 / BA134</strain>
    </source>
</reference>
<proteinExistence type="predicted"/>
<dbReference type="EMBL" id="CP003281">
    <property type="protein sequence ID" value="AFL83001.1"/>
    <property type="molecule type" value="Genomic_DNA"/>
</dbReference>
<dbReference type="AlphaFoldDB" id="I3Z183"/>
<accession>I3Z183</accession>
<name>I3Z183_BELBD</name>
<organism evidence="1 2">
    <name type="scientific">Belliella baltica (strain DSM 15883 / CIP 108006 / LMG 21964 / BA134)</name>
    <dbReference type="NCBI Taxonomy" id="866536"/>
    <lineage>
        <taxon>Bacteria</taxon>
        <taxon>Pseudomonadati</taxon>
        <taxon>Bacteroidota</taxon>
        <taxon>Cytophagia</taxon>
        <taxon>Cytophagales</taxon>
        <taxon>Cyclobacteriaceae</taxon>
        <taxon>Belliella</taxon>
    </lineage>
</organism>
<dbReference type="Proteomes" id="UP000006050">
    <property type="component" value="Chromosome"/>
</dbReference>
<dbReference type="RefSeq" id="WP_014771016.1">
    <property type="nucleotide sequence ID" value="NC_018010.1"/>
</dbReference>
<dbReference type="HOGENOM" id="CLU_3230206_0_0_10"/>
<sequence>MKHYQDVVDEIFGNLYRHRTLRTLFDPNSSEWNETTIEKNMKY</sequence>
<protein>
    <submittedName>
        <fullName evidence="1">Uncharacterized protein</fullName>
    </submittedName>
</protein>
<evidence type="ECO:0000313" key="1">
    <source>
        <dbReference type="EMBL" id="AFL83001.1"/>
    </source>
</evidence>
<dbReference type="KEGG" id="bbd:Belba_0338"/>
<gene>
    <name evidence="1" type="ordered locus">Belba_0338</name>
</gene>
<keyword evidence="2" id="KW-1185">Reference proteome</keyword>
<evidence type="ECO:0000313" key="2">
    <source>
        <dbReference type="Proteomes" id="UP000006050"/>
    </source>
</evidence>
<dbReference type="STRING" id="866536.Belba_0338"/>